<dbReference type="AlphaFoldDB" id="A0AAW6CEF0"/>
<sequence>MNLKELIFGGGVKHAAGGGAYRDSIQAWLPIKNIIGGVVVTKDNRFIKILEVLPVNIYLKSPNDRQNIISAFAAWLKIAPDDLMLIARTLPADTDEYVERMRQYAEKEENESCREMIEDNIQEIGLGVASDAIRHRFFLVFQYEARMKAKRNTVSAIVQRLNEEADTARRYLDVCELEVLEPRYADDFILKLLYEIINKKTSRRVRLPEGVFDMTTAVHGIYEE</sequence>
<reference evidence="1" key="1">
    <citation type="submission" date="2023-01" db="EMBL/GenBank/DDBJ databases">
        <title>Human gut microbiome strain richness.</title>
        <authorList>
            <person name="Chen-Liaw A."/>
        </authorList>
    </citation>
    <scope>NUCLEOTIDE SEQUENCE</scope>
    <source>
        <strain evidence="1">1001287st1_F4_1001285I_161205</strain>
    </source>
</reference>
<evidence type="ECO:0000313" key="1">
    <source>
        <dbReference type="EMBL" id="MDB7932109.1"/>
    </source>
</evidence>
<name>A0AAW6CEF0_FLAPL</name>
<proteinExistence type="predicted"/>
<comment type="caution">
    <text evidence="1">The sequence shown here is derived from an EMBL/GenBank/DDBJ whole genome shotgun (WGS) entry which is preliminary data.</text>
</comment>
<dbReference type="EMBL" id="JAQLWV010000004">
    <property type="protein sequence ID" value="MDB7932109.1"/>
    <property type="molecule type" value="Genomic_DNA"/>
</dbReference>
<accession>A0AAW6CEF0</accession>
<protein>
    <submittedName>
        <fullName evidence="1">Uncharacterized protein</fullName>
    </submittedName>
</protein>
<dbReference type="RefSeq" id="WP_195325272.1">
    <property type="nucleotide sequence ID" value="NZ_JADMVZ010000006.1"/>
</dbReference>
<organism evidence="1 2">
    <name type="scientific">Flavonifractor plautii</name>
    <name type="common">Fusobacterium plautii</name>
    <dbReference type="NCBI Taxonomy" id="292800"/>
    <lineage>
        <taxon>Bacteria</taxon>
        <taxon>Bacillati</taxon>
        <taxon>Bacillota</taxon>
        <taxon>Clostridia</taxon>
        <taxon>Eubacteriales</taxon>
        <taxon>Oscillospiraceae</taxon>
        <taxon>Flavonifractor</taxon>
    </lineage>
</organism>
<dbReference type="Proteomes" id="UP001211173">
    <property type="component" value="Unassembled WGS sequence"/>
</dbReference>
<gene>
    <name evidence="1" type="ORF">PNE06_03370</name>
</gene>
<evidence type="ECO:0000313" key="2">
    <source>
        <dbReference type="Proteomes" id="UP001211173"/>
    </source>
</evidence>